<proteinExistence type="predicted"/>
<evidence type="ECO:0000313" key="1">
    <source>
        <dbReference type="EMBL" id="CAI9940902.1"/>
    </source>
</evidence>
<gene>
    <name evidence="1" type="ORF">HINF_LOCUS28547</name>
    <name evidence="2" type="ORF">HINF_LOCUS67361</name>
</gene>
<reference evidence="1" key="1">
    <citation type="submission" date="2023-06" db="EMBL/GenBank/DDBJ databases">
        <authorList>
            <person name="Kurt Z."/>
        </authorList>
    </citation>
    <scope>NUCLEOTIDE SEQUENCE</scope>
</reference>
<keyword evidence="3" id="KW-1185">Reference proteome</keyword>
<dbReference type="EMBL" id="CATOUU010000684">
    <property type="protein sequence ID" value="CAI9940902.1"/>
    <property type="molecule type" value="Genomic_DNA"/>
</dbReference>
<evidence type="ECO:0000313" key="3">
    <source>
        <dbReference type="Proteomes" id="UP001642409"/>
    </source>
</evidence>
<organism evidence="1">
    <name type="scientific">Hexamita inflata</name>
    <dbReference type="NCBI Taxonomy" id="28002"/>
    <lineage>
        <taxon>Eukaryota</taxon>
        <taxon>Metamonada</taxon>
        <taxon>Diplomonadida</taxon>
        <taxon>Hexamitidae</taxon>
        <taxon>Hexamitinae</taxon>
        <taxon>Hexamita</taxon>
    </lineage>
</organism>
<protein>
    <submittedName>
        <fullName evidence="2">Hypothetical_protein</fullName>
    </submittedName>
</protein>
<sequence>MEADSRFEGVCCKSWQRNETLSSRKSLFKNNSQKARKSWISAGIDSDKQLKAREFCCLELLEALAALTLPTDFSLVRLRRSLSSALPRFLSLVFSLSHFLYQNSKLTFVSRVSSVNPGREMRV</sequence>
<dbReference type="EMBL" id="CAXDID020000464">
    <property type="protein sequence ID" value="CAL6094211.1"/>
    <property type="molecule type" value="Genomic_DNA"/>
</dbReference>
<comment type="caution">
    <text evidence="1">The sequence shown here is derived from an EMBL/GenBank/DDBJ whole genome shotgun (WGS) entry which is preliminary data.</text>
</comment>
<dbReference type="Proteomes" id="UP001642409">
    <property type="component" value="Unassembled WGS sequence"/>
</dbReference>
<evidence type="ECO:0000313" key="2">
    <source>
        <dbReference type="EMBL" id="CAL6094211.1"/>
    </source>
</evidence>
<accession>A0AA86U7R3</accession>
<dbReference type="AlphaFoldDB" id="A0AA86U7R3"/>
<reference evidence="2 3" key="2">
    <citation type="submission" date="2024-07" db="EMBL/GenBank/DDBJ databases">
        <authorList>
            <person name="Akdeniz Z."/>
        </authorList>
    </citation>
    <scope>NUCLEOTIDE SEQUENCE [LARGE SCALE GENOMIC DNA]</scope>
</reference>
<name>A0AA86U7R3_9EUKA</name>